<sequence length="87" mass="9573">MQIITENNIDETAAKAYVTAENDLELLPGIPENLTIIAAAEILSVSEPTISRMLEDGQIQLKKSAILAYLDHNYLANRPLNLPQNTP</sequence>
<name>A0A1H9G3G8_9SPIR</name>
<dbReference type="AlphaFoldDB" id="A0A1H9G3G8"/>
<evidence type="ECO:0008006" key="3">
    <source>
        <dbReference type="Google" id="ProtNLM"/>
    </source>
</evidence>
<reference evidence="1 2" key="1">
    <citation type="submission" date="2016-10" db="EMBL/GenBank/DDBJ databases">
        <authorList>
            <person name="de Groot N.N."/>
        </authorList>
    </citation>
    <scope>NUCLEOTIDE SEQUENCE [LARGE SCALE GENOMIC DNA]</scope>
    <source>
        <strain evidence="1 2">B25</strain>
    </source>
</reference>
<evidence type="ECO:0000313" key="2">
    <source>
        <dbReference type="Proteomes" id="UP000182360"/>
    </source>
</evidence>
<protein>
    <recommendedName>
        <fullName evidence="3">DNA binding domain-containing protein, excisionase family</fullName>
    </recommendedName>
</protein>
<evidence type="ECO:0000313" key="1">
    <source>
        <dbReference type="EMBL" id="SEQ44610.1"/>
    </source>
</evidence>
<organism evidence="1 2">
    <name type="scientific">Treponema bryantii</name>
    <dbReference type="NCBI Taxonomy" id="163"/>
    <lineage>
        <taxon>Bacteria</taxon>
        <taxon>Pseudomonadati</taxon>
        <taxon>Spirochaetota</taxon>
        <taxon>Spirochaetia</taxon>
        <taxon>Spirochaetales</taxon>
        <taxon>Treponemataceae</taxon>
        <taxon>Treponema</taxon>
    </lineage>
</organism>
<proteinExistence type="predicted"/>
<dbReference type="Proteomes" id="UP000182360">
    <property type="component" value="Unassembled WGS sequence"/>
</dbReference>
<accession>A0A1H9G3G8</accession>
<gene>
    <name evidence="1" type="ORF">SAMN04487977_104267</name>
</gene>
<dbReference type="RefSeq" id="WP_074643357.1">
    <property type="nucleotide sequence ID" value="NZ_FOFU01000004.1"/>
</dbReference>
<dbReference type="EMBL" id="FOFU01000004">
    <property type="protein sequence ID" value="SEQ44610.1"/>
    <property type="molecule type" value="Genomic_DNA"/>
</dbReference>
<keyword evidence="2" id="KW-1185">Reference proteome</keyword>